<dbReference type="InterPro" id="IPR036055">
    <property type="entry name" value="LDL_receptor-like_sf"/>
</dbReference>
<dbReference type="WBParaSite" id="MBELARI_LOCUS5850">
    <property type="protein sequence ID" value="MBELARI_LOCUS5850"/>
    <property type="gene ID" value="MBELARI_LOCUS5850"/>
</dbReference>
<keyword evidence="7" id="KW-0675">Receptor</keyword>
<dbReference type="GO" id="GO:0043235">
    <property type="term" value="C:receptor complex"/>
    <property type="evidence" value="ECO:0007669"/>
    <property type="project" value="TreeGrafter"/>
</dbReference>
<protein>
    <submittedName>
        <fullName evidence="13">Immunoglobulin I-set domain-containing protein</fullName>
    </submittedName>
</protein>
<feature type="domain" description="Immunoglobulin I-set" evidence="11">
    <location>
        <begin position="171"/>
        <end position="261"/>
    </location>
</feature>
<dbReference type="Gene3D" id="4.10.400.10">
    <property type="entry name" value="Low-density Lipoprotein Receptor"/>
    <property type="match status" value="3"/>
</dbReference>
<evidence type="ECO:0000256" key="9">
    <source>
        <dbReference type="PROSITE-ProRule" id="PRU00124"/>
    </source>
</evidence>
<dbReference type="GO" id="GO:0005886">
    <property type="term" value="C:plasma membrane"/>
    <property type="evidence" value="ECO:0007669"/>
    <property type="project" value="TreeGrafter"/>
</dbReference>
<evidence type="ECO:0000256" key="1">
    <source>
        <dbReference type="ARBA" id="ARBA00004167"/>
    </source>
</evidence>
<keyword evidence="4" id="KW-1133">Transmembrane helix</keyword>
<dbReference type="InterPro" id="IPR036179">
    <property type="entry name" value="Ig-like_dom_sf"/>
</dbReference>
<feature type="chain" id="PRO_5042265280" evidence="10">
    <location>
        <begin position="17"/>
        <end position="419"/>
    </location>
</feature>
<comment type="subcellular location">
    <subcellularLocation>
        <location evidence="1">Membrane</location>
        <topology evidence="1">Single-pass membrane protein</topology>
    </subcellularLocation>
</comment>
<comment type="caution">
    <text evidence="9">Lacks conserved residue(s) required for the propagation of feature annotation.</text>
</comment>
<dbReference type="SUPFAM" id="SSF48726">
    <property type="entry name" value="Immunoglobulin"/>
    <property type="match status" value="1"/>
</dbReference>
<keyword evidence="3" id="KW-0677">Repeat</keyword>
<dbReference type="Pfam" id="PF00057">
    <property type="entry name" value="Ldl_recept_a"/>
    <property type="match status" value="3"/>
</dbReference>
<evidence type="ECO:0000259" key="11">
    <source>
        <dbReference type="Pfam" id="PF07679"/>
    </source>
</evidence>
<feature type="disulfide bond" evidence="9">
    <location>
        <begin position="293"/>
        <end position="308"/>
    </location>
</feature>
<dbReference type="InterPro" id="IPR013783">
    <property type="entry name" value="Ig-like_fold"/>
</dbReference>
<keyword evidence="10" id="KW-0732">Signal</keyword>
<dbReference type="Pfam" id="PF07679">
    <property type="entry name" value="I-set"/>
    <property type="match status" value="1"/>
</dbReference>
<feature type="disulfide bond" evidence="9">
    <location>
        <begin position="274"/>
        <end position="286"/>
    </location>
</feature>
<evidence type="ECO:0000256" key="3">
    <source>
        <dbReference type="ARBA" id="ARBA00022737"/>
    </source>
</evidence>
<proteinExistence type="predicted"/>
<dbReference type="InterPro" id="IPR051221">
    <property type="entry name" value="LDLR-related"/>
</dbReference>
<dbReference type="PRINTS" id="PR00261">
    <property type="entry name" value="LDLRECEPTOR"/>
</dbReference>
<dbReference type="SMART" id="SM00192">
    <property type="entry name" value="LDLa"/>
    <property type="match status" value="3"/>
</dbReference>
<keyword evidence="12" id="KW-1185">Reference proteome</keyword>
<keyword evidence="6 9" id="KW-1015">Disulfide bond</keyword>
<feature type="disulfide bond" evidence="9">
    <location>
        <begin position="333"/>
        <end position="348"/>
    </location>
</feature>
<dbReference type="AlphaFoldDB" id="A0AAF3FG22"/>
<evidence type="ECO:0000256" key="6">
    <source>
        <dbReference type="ARBA" id="ARBA00023157"/>
    </source>
</evidence>
<reference evidence="13" key="1">
    <citation type="submission" date="2024-02" db="UniProtKB">
        <authorList>
            <consortium name="WormBaseParasite"/>
        </authorList>
    </citation>
    <scope>IDENTIFICATION</scope>
</reference>
<keyword evidence="2" id="KW-0812">Transmembrane</keyword>
<feature type="signal peptide" evidence="10">
    <location>
        <begin position="1"/>
        <end position="16"/>
    </location>
</feature>
<dbReference type="SUPFAM" id="SSF57424">
    <property type="entry name" value="LDL receptor-like module"/>
    <property type="match status" value="3"/>
</dbReference>
<dbReference type="InterPro" id="IPR002172">
    <property type="entry name" value="LDrepeatLR_classA_rpt"/>
</dbReference>
<dbReference type="CDD" id="cd00112">
    <property type="entry name" value="LDLa"/>
    <property type="match status" value="3"/>
</dbReference>
<dbReference type="Proteomes" id="UP000887575">
    <property type="component" value="Unassembled WGS sequence"/>
</dbReference>
<evidence type="ECO:0000256" key="8">
    <source>
        <dbReference type="ARBA" id="ARBA00023180"/>
    </source>
</evidence>
<keyword evidence="8" id="KW-0325">Glycoprotein</keyword>
<dbReference type="PROSITE" id="PS50068">
    <property type="entry name" value="LDLRA_2"/>
    <property type="match status" value="3"/>
</dbReference>
<dbReference type="PANTHER" id="PTHR22722">
    <property type="entry name" value="LOW-DENSITY LIPOPROTEIN RECEPTOR-RELATED PROTEIN 2-RELATED"/>
    <property type="match status" value="1"/>
</dbReference>
<dbReference type="InterPro" id="IPR023415">
    <property type="entry name" value="LDLR_class-A_CS"/>
</dbReference>
<evidence type="ECO:0000313" key="13">
    <source>
        <dbReference type="WBParaSite" id="MBELARI_LOCUS5850"/>
    </source>
</evidence>
<sequence length="419" mass="46659">MLSLYAALSLTVLYRATVNFPDLPYSAQLRHEGTEDFLKYSKEITDSVNHLLRHVPGDHRASVLKYRYHKSVGTLVSIDIFSDTVDARIRKTIDEAIKRGKLGDFVVTPDAYELHVIRAANSTCNPEEFACADGTCIDAKKRCDARPDCPDHSDERSIHAHCNRHSAVIFQKEKHVTVRRSGEIVLSAIIDMLPSDHQVIWSRNGLILGQGSLTMTDDTRIHVYNHHDEYSLHIEHANDKDEGEYILTVEGMGKEEKFFVSLSNEHLPSDTEGCPDGERACKSGHCIPVHHFCDRERQCPDGDDEHNCTTVICSRKELRCAVDNVCVPLSGRCDGWRDCADGTDELGCSKTKLVKAPATKSIASRPTVSCPDGTAPEYSLHGSTYCWANTVCPTDTECIHGLCCRTGSKSFTVYVNVTF</sequence>
<dbReference type="InterPro" id="IPR013098">
    <property type="entry name" value="Ig_I-set"/>
</dbReference>
<evidence type="ECO:0000256" key="2">
    <source>
        <dbReference type="ARBA" id="ARBA00022692"/>
    </source>
</evidence>
<keyword evidence="5" id="KW-0472">Membrane</keyword>
<evidence type="ECO:0000256" key="4">
    <source>
        <dbReference type="ARBA" id="ARBA00022989"/>
    </source>
</evidence>
<feature type="disulfide bond" evidence="9">
    <location>
        <begin position="131"/>
        <end position="149"/>
    </location>
</feature>
<name>A0AAF3FG22_9BILA</name>
<evidence type="ECO:0000313" key="12">
    <source>
        <dbReference type="Proteomes" id="UP000887575"/>
    </source>
</evidence>
<feature type="disulfide bond" evidence="9">
    <location>
        <begin position="281"/>
        <end position="299"/>
    </location>
</feature>
<evidence type="ECO:0000256" key="5">
    <source>
        <dbReference type="ARBA" id="ARBA00023136"/>
    </source>
</evidence>
<accession>A0AAF3FG22</accession>
<evidence type="ECO:0000256" key="10">
    <source>
        <dbReference type="SAM" id="SignalP"/>
    </source>
</evidence>
<dbReference type="Gene3D" id="2.60.40.10">
    <property type="entry name" value="Immunoglobulins"/>
    <property type="match status" value="1"/>
</dbReference>
<evidence type="ECO:0000256" key="7">
    <source>
        <dbReference type="ARBA" id="ARBA00023170"/>
    </source>
</evidence>
<dbReference type="PROSITE" id="PS01209">
    <property type="entry name" value="LDLRA_1"/>
    <property type="match status" value="1"/>
</dbReference>
<organism evidence="12 13">
    <name type="scientific">Mesorhabditis belari</name>
    <dbReference type="NCBI Taxonomy" id="2138241"/>
    <lineage>
        <taxon>Eukaryota</taxon>
        <taxon>Metazoa</taxon>
        <taxon>Ecdysozoa</taxon>
        <taxon>Nematoda</taxon>
        <taxon>Chromadorea</taxon>
        <taxon>Rhabditida</taxon>
        <taxon>Rhabditina</taxon>
        <taxon>Rhabditomorpha</taxon>
        <taxon>Rhabditoidea</taxon>
        <taxon>Rhabditidae</taxon>
        <taxon>Mesorhabditinae</taxon>
        <taxon>Mesorhabditis</taxon>
    </lineage>
</organism>
<feature type="disulfide bond" evidence="9">
    <location>
        <begin position="124"/>
        <end position="136"/>
    </location>
</feature>